<evidence type="ECO:0000313" key="8">
    <source>
        <dbReference type="Proteomes" id="UP000025947"/>
    </source>
</evidence>
<dbReference type="PROSITE" id="PS50125">
    <property type="entry name" value="GUANYLATE_CYCLASE_2"/>
    <property type="match status" value="1"/>
</dbReference>
<dbReference type="CDD" id="cd07302">
    <property type="entry name" value="CHD"/>
    <property type="match status" value="1"/>
</dbReference>
<proteinExistence type="predicted"/>
<dbReference type="GO" id="GO:0016020">
    <property type="term" value="C:membrane"/>
    <property type="evidence" value="ECO:0007669"/>
    <property type="project" value="InterPro"/>
</dbReference>
<evidence type="ECO:0000256" key="3">
    <source>
        <dbReference type="SAM" id="MobiDB-lite"/>
    </source>
</evidence>
<evidence type="ECO:0008006" key="9">
    <source>
        <dbReference type="Google" id="ProtNLM"/>
    </source>
</evidence>
<gene>
    <name evidence="7" type="ORF">K875_02587</name>
</gene>
<comment type="caution">
    <text evidence="7">The sequence shown here is derived from an EMBL/GenBank/DDBJ whole genome shotgun (WGS) entry which is preliminary data.</text>
</comment>
<feature type="domain" description="HAMP" evidence="6">
    <location>
        <begin position="471"/>
        <end position="523"/>
    </location>
</feature>
<evidence type="ECO:0000256" key="1">
    <source>
        <dbReference type="ARBA" id="ARBA00022692"/>
    </source>
</evidence>
<sequence length="738" mass="80880">MASRVDPAPGRLMRPTESVPPDEQNPARKKRRRPRALSWISIQSKVMLMLLVSSLASLGVIGTVEYVAARNALLPAATERMTQLRASQKRAIETLFSDLSDSLVVYSRGMTAFEAVQAFTSGFDQLANAPVDPGQQQALVDFYNERLIKPLERDTGNKLALDAVLPSNNAQKYLQAHYTVAAHGSSNGSAPDDAGDGSAWSAANARFNDYFREIATRFEYQDAMLLDTRGNVVYTVRKSASLGTNVLTGPYRQSNLRGAYEKAMSANSLNFVWITDFQPYQPQLGHPIAWLVAPIGSPGRPIGVLALPLPIATVNRIMTADQQWRAAGMGRTAETYLAGPDSLMRSDSRVFLEDRERYRREALAAGVRRETVDTAIRWGGTTLVQPVATAAVRAAQRGETGTVTDTGYLGRKELMSYAPLSLPNSDLHWSIVATRETSEANARVASLTQTLILTTAAMVFVICVAALLVAQIFVRPIRRLQAGAREIGAGNYDVSIPVTSRDEIGELMAAFNDMSRNLQIKEELLTEQRKENDRLLASLMPEPVARRYRDGEQTISQEHQDVTVIFADIVGLDEISGKISGRELVGIVDQLIRELDSAAESLGIEPIRTLHNGYLASCGLNFPRLDSVHRTVEFAVEMQDIIARFNSKTGYHLALRAGINTGHVISGLVGRSSIVYDMWGAAVNLAHQTRSSTTQSGIYVTAQVYEVMHDIRRFTPAGTITVGGVEQQIWKLSEGQGQ</sequence>
<protein>
    <recommendedName>
        <fullName evidence="9">Cyclase</fullName>
    </recommendedName>
</protein>
<name>A0A051U490_9MYCO</name>
<dbReference type="Pfam" id="PF00211">
    <property type="entry name" value="Guanylate_cyc"/>
    <property type="match status" value="1"/>
</dbReference>
<reference evidence="7 8" key="1">
    <citation type="submission" date="2014-04" db="EMBL/GenBank/DDBJ databases">
        <title>The Genome Sequence of Mycobacterium tuberculosis TKK-01-0051.</title>
        <authorList>
            <consortium name="The Broad Institute Genomics Platform"/>
            <consortium name="The Broad Institute Genome Sequencing Center for Infectious Disease"/>
            <person name="Earl A.M."/>
            <person name="Cohen K."/>
            <person name="Pym A."/>
            <person name="Bishai W."/>
            <person name="Maharaj K."/>
            <person name="Desjardins C."/>
            <person name="Abeel T."/>
            <person name="Young S."/>
            <person name="Zeng Q."/>
            <person name="Gargeya S."/>
            <person name="Abouelleil A."/>
            <person name="Alvarado L."/>
            <person name="Chapman S.B."/>
            <person name="Gainer-Dewar J."/>
            <person name="Goldberg J."/>
            <person name="Griggs A."/>
            <person name="Gujja S."/>
            <person name="Hansen M."/>
            <person name="Howarth C."/>
            <person name="Imamovic A."/>
            <person name="Larimer J."/>
            <person name="Murphy C."/>
            <person name="Naylor J."/>
            <person name="Pearson M."/>
            <person name="Poon T.W."/>
            <person name="Priest M."/>
            <person name="Roberts A."/>
            <person name="Saif S."/>
            <person name="Shea T."/>
            <person name="Sykes S."/>
            <person name="Wortman J."/>
            <person name="Nusbaum C."/>
            <person name="Birren B."/>
        </authorList>
    </citation>
    <scope>NUCLEOTIDE SEQUENCE [LARGE SCALE GENOMIC DNA]</scope>
    <source>
        <strain evidence="7 8">TKK-01-0051</strain>
    </source>
</reference>
<dbReference type="Gene3D" id="3.30.70.1230">
    <property type="entry name" value="Nucleotide cyclase"/>
    <property type="match status" value="1"/>
</dbReference>
<dbReference type="PANTHER" id="PTHR45655:SF13">
    <property type="entry name" value="SOLUBLE GUANYLATE CYCLASE GCY-32-RELATED"/>
    <property type="match status" value="1"/>
</dbReference>
<dbReference type="SUPFAM" id="SSF158472">
    <property type="entry name" value="HAMP domain-like"/>
    <property type="match status" value="1"/>
</dbReference>
<dbReference type="GO" id="GO:0004016">
    <property type="term" value="F:adenylate cyclase activity"/>
    <property type="evidence" value="ECO:0007669"/>
    <property type="project" value="UniProtKB-ARBA"/>
</dbReference>
<evidence type="ECO:0000259" key="6">
    <source>
        <dbReference type="PROSITE" id="PS50885"/>
    </source>
</evidence>
<dbReference type="PROSITE" id="PS50885">
    <property type="entry name" value="HAMP"/>
    <property type="match status" value="1"/>
</dbReference>
<keyword evidence="1 4" id="KW-0812">Transmembrane</keyword>
<keyword evidence="8" id="KW-1185">Reference proteome</keyword>
<dbReference type="SMART" id="SM00304">
    <property type="entry name" value="HAMP"/>
    <property type="match status" value="1"/>
</dbReference>
<dbReference type="Gene3D" id="6.10.340.10">
    <property type="match status" value="1"/>
</dbReference>
<dbReference type="EMBL" id="JLXW01000006">
    <property type="protein sequence ID" value="KBZ63875.1"/>
    <property type="molecule type" value="Genomic_DNA"/>
</dbReference>
<feature type="transmembrane region" description="Helical" evidence="4">
    <location>
        <begin position="36"/>
        <end position="61"/>
    </location>
</feature>
<dbReference type="Proteomes" id="UP000025947">
    <property type="component" value="Unassembled WGS sequence"/>
</dbReference>
<dbReference type="InterPro" id="IPR029787">
    <property type="entry name" value="Nucleotide_cyclase"/>
</dbReference>
<keyword evidence="2 4" id="KW-1133">Transmembrane helix</keyword>
<dbReference type="GO" id="GO:0009190">
    <property type="term" value="P:cyclic nucleotide biosynthetic process"/>
    <property type="evidence" value="ECO:0007669"/>
    <property type="project" value="InterPro"/>
</dbReference>
<organism evidence="7 8">
    <name type="scientific">Mycobacterium [tuberculosis] TKK-01-0051</name>
    <dbReference type="NCBI Taxonomy" id="1324261"/>
    <lineage>
        <taxon>Bacteria</taxon>
        <taxon>Bacillati</taxon>
        <taxon>Actinomycetota</taxon>
        <taxon>Actinomycetes</taxon>
        <taxon>Mycobacteriales</taxon>
        <taxon>Mycobacteriaceae</taxon>
        <taxon>Mycobacterium</taxon>
        <taxon>Mycobacterium avium complex (MAC)</taxon>
    </lineage>
</organism>
<keyword evidence="4" id="KW-0472">Membrane</keyword>
<dbReference type="InterPro" id="IPR001054">
    <property type="entry name" value="A/G_cyclase"/>
</dbReference>
<dbReference type="SMART" id="SM00044">
    <property type="entry name" value="CYCc"/>
    <property type="match status" value="1"/>
</dbReference>
<evidence type="ECO:0000256" key="4">
    <source>
        <dbReference type="SAM" id="Phobius"/>
    </source>
</evidence>
<evidence type="ECO:0000259" key="5">
    <source>
        <dbReference type="PROSITE" id="PS50125"/>
    </source>
</evidence>
<evidence type="ECO:0000313" key="7">
    <source>
        <dbReference type="EMBL" id="KBZ63875.1"/>
    </source>
</evidence>
<dbReference type="PATRIC" id="fig|1324261.3.peg.2605"/>
<dbReference type="PANTHER" id="PTHR45655">
    <property type="entry name" value="GUANYLATE CYCLASE SOLUBLE SUBUNIT BETA-2"/>
    <property type="match status" value="1"/>
</dbReference>
<feature type="region of interest" description="Disordered" evidence="3">
    <location>
        <begin position="1"/>
        <end position="33"/>
    </location>
</feature>
<dbReference type="GO" id="GO:0035556">
    <property type="term" value="P:intracellular signal transduction"/>
    <property type="evidence" value="ECO:0007669"/>
    <property type="project" value="InterPro"/>
</dbReference>
<evidence type="ECO:0000256" key="2">
    <source>
        <dbReference type="ARBA" id="ARBA00022989"/>
    </source>
</evidence>
<dbReference type="SUPFAM" id="SSF55073">
    <property type="entry name" value="Nucleotide cyclase"/>
    <property type="match status" value="1"/>
</dbReference>
<feature type="domain" description="Guanylate cyclase" evidence="5">
    <location>
        <begin position="563"/>
        <end position="690"/>
    </location>
</feature>
<dbReference type="CDD" id="cd06225">
    <property type="entry name" value="HAMP"/>
    <property type="match status" value="1"/>
</dbReference>
<dbReference type="HOGENOM" id="CLU_015967_0_0_11"/>
<dbReference type="Pfam" id="PF00672">
    <property type="entry name" value="HAMP"/>
    <property type="match status" value="1"/>
</dbReference>
<feature type="transmembrane region" description="Helical" evidence="4">
    <location>
        <begin position="451"/>
        <end position="474"/>
    </location>
</feature>
<accession>A0A051U490</accession>
<dbReference type="AlphaFoldDB" id="A0A051U490"/>
<dbReference type="InterPro" id="IPR003660">
    <property type="entry name" value="HAMP_dom"/>
</dbReference>